<evidence type="ECO:0000313" key="11">
    <source>
        <dbReference type="EMBL" id="MFD2069517.1"/>
    </source>
</evidence>
<protein>
    <recommendedName>
        <fullName evidence="9">Ribokinase</fullName>
        <shortName evidence="9">RK</shortName>
        <ecNumber evidence="9">2.7.1.15</ecNumber>
    </recommendedName>
</protein>
<dbReference type="EC" id="2.7.1.15" evidence="9"/>
<keyword evidence="1 9" id="KW-0808">Transferase</keyword>
<feature type="binding site" evidence="9">
    <location>
        <position position="252"/>
    </location>
    <ligand>
        <name>K(+)</name>
        <dbReference type="ChEBI" id="CHEBI:29103"/>
    </ligand>
</feature>
<evidence type="ECO:0000313" key="12">
    <source>
        <dbReference type="Proteomes" id="UP001597369"/>
    </source>
</evidence>
<dbReference type="PANTHER" id="PTHR10584:SF166">
    <property type="entry name" value="RIBOKINASE"/>
    <property type="match status" value="1"/>
</dbReference>
<keyword evidence="6 9" id="KW-0460">Magnesium</keyword>
<keyword evidence="5 9" id="KW-0067">ATP-binding</keyword>
<feature type="binding site" evidence="9">
    <location>
        <begin position="42"/>
        <end position="46"/>
    </location>
    <ligand>
        <name>substrate</name>
    </ligand>
</feature>
<dbReference type="HAMAP" id="MF_01987">
    <property type="entry name" value="Ribokinase"/>
    <property type="match status" value="1"/>
</dbReference>
<keyword evidence="8 9" id="KW-0119">Carbohydrate metabolism</keyword>
<feature type="binding site" evidence="9">
    <location>
        <begin position="257"/>
        <end position="258"/>
    </location>
    <ligand>
        <name>ATP</name>
        <dbReference type="ChEBI" id="CHEBI:30616"/>
    </ligand>
</feature>
<feature type="binding site" evidence="9">
    <location>
        <begin position="14"/>
        <end position="16"/>
    </location>
    <ligand>
        <name>substrate</name>
    </ligand>
</feature>
<comment type="function">
    <text evidence="9">Catalyzes the phosphorylation of ribose at O-5 in a reaction requiring ATP and magnesium. The resulting D-ribose-5-phosphate can then be used either for sythesis of nucleotides, histidine, and tryptophan, or as a component of the pentose phosphate pathway.</text>
</comment>
<evidence type="ECO:0000256" key="4">
    <source>
        <dbReference type="ARBA" id="ARBA00022777"/>
    </source>
</evidence>
<dbReference type="PRINTS" id="PR00990">
    <property type="entry name" value="RIBOKINASE"/>
</dbReference>
<evidence type="ECO:0000256" key="8">
    <source>
        <dbReference type="ARBA" id="ARBA00023277"/>
    </source>
</evidence>
<feature type="binding site" evidence="9">
    <location>
        <position position="291"/>
    </location>
    <ligand>
        <name>K(+)</name>
        <dbReference type="ChEBI" id="CHEBI:29103"/>
    </ligand>
</feature>
<evidence type="ECO:0000256" key="9">
    <source>
        <dbReference type="HAMAP-Rule" id="MF_01987"/>
    </source>
</evidence>
<name>A0ABW4X4E1_9BACT</name>
<comment type="subunit">
    <text evidence="9">Homodimer.</text>
</comment>
<comment type="similarity">
    <text evidence="9">Belongs to the carbohydrate kinase PfkB family. Ribokinase subfamily.</text>
</comment>
<comment type="caution">
    <text evidence="9">Lacks conserved residue(s) required for the propagation of feature annotation.</text>
</comment>
<keyword evidence="3 9" id="KW-0547">Nucleotide-binding</keyword>
<dbReference type="CDD" id="cd01174">
    <property type="entry name" value="ribokinase"/>
    <property type="match status" value="1"/>
</dbReference>
<gene>
    <name evidence="9" type="primary">rbsK</name>
    <name evidence="11" type="ORF">ACFSKU_21735</name>
</gene>
<dbReference type="RefSeq" id="WP_229962486.1">
    <property type="nucleotide sequence ID" value="NZ_JAJJWI010000024.1"/>
</dbReference>
<feature type="binding site" evidence="9">
    <location>
        <position position="258"/>
    </location>
    <ligand>
        <name>substrate</name>
    </ligand>
</feature>
<dbReference type="InterPro" id="IPR002139">
    <property type="entry name" value="Ribo/fructo_kinase"/>
</dbReference>
<feature type="binding site" evidence="9">
    <location>
        <position position="146"/>
    </location>
    <ligand>
        <name>substrate</name>
    </ligand>
</feature>
<keyword evidence="12" id="KW-1185">Reference proteome</keyword>
<dbReference type="Proteomes" id="UP001597369">
    <property type="component" value="Unassembled WGS sequence"/>
</dbReference>
<organism evidence="11 12">
    <name type="scientific">Pontibacter silvestris</name>
    <dbReference type="NCBI Taxonomy" id="2305183"/>
    <lineage>
        <taxon>Bacteria</taxon>
        <taxon>Pseudomonadati</taxon>
        <taxon>Bacteroidota</taxon>
        <taxon>Cytophagia</taxon>
        <taxon>Cytophagales</taxon>
        <taxon>Hymenobacteraceae</taxon>
        <taxon>Pontibacter</taxon>
    </lineage>
</organism>
<comment type="pathway">
    <text evidence="9">Carbohydrate metabolism; D-ribose degradation; D-ribose 5-phosphate from beta-D-ribopyranose: step 2/2.</text>
</comment>
<feature type="binding site" evidence="9">
    <location>
        <position position="288"/>
    </location>
    <ligand>
        <name>K(+)</name>
        <dbReference type="ChEBI" id="CHEBI:29103"/>
    </ligand>
</feature>
<dbReference type="GO" id="GO:0004747">
    <property type="term" value="F:ribokinase activity"/>
    <property type="evidence" value="ECO:0007669"/>
    <property type="project" value="UniProtKB-EC"/>
</dbReference>
<feature type="binding site" evidence="9">
    <location>
        <begin position="226"/>
        <end position="231"/>
    </location>
    <ligand>
        <name>ATP</name>
        <dbReference type="ChEBI" id="CHEBI:30616"/>
    </ligand>
</feature>
<keyword evidence="9" id="KW-0963">Cytoplasm</keyword>
<dbReference type="InterPro" id="IPR011611">
    <property type="entry name" value="PfkB_dom"/>
</dbReference>
<evidence type="ECO:0000256" key="5">
    <source>
        <dbReference type="ARBA" id="ARBA00022840"/>
    </source>
</evidence>
<dbReference type="PANTHER" id="PTHR10584">
    <property type="entry name" value="SUGAR KINASE"/>
    <property type="match status" value="1"/>
</dbReference>
<comment type="caution">
    <text evidence="11">The sequence shown here is derived from an EMBL/GenBank/DDBJ whole genome shotgun (WGS) entry which is preliminary data.</text>
</comment>
<comment type="cofactor">
    <cofactor evidence="9">
        <name>Mg(2+)</name>
        <dbReference type="ChEBI" id="CHEBI:18420"/>
    </cofactor>
    <text evidence="9">Requires a divalent cation, most likely magnesium in vivo, as an electrophilic catalyst to aid phosphoryl group transfer. It is the chelate of the metal and the nucleotide that is the actual substrate.</text>
</comment>
<feature type="active site" description="Proton acceptor" evidence="9">
    <location>
        <position position="258"/>
    </location>
</feature>
<evidence type="ECO:0000256" key="3">
    <source>
        <dbReference type="ARBA" id="ARBA00022741"/>
    </source>
</evidence>
<dbReference type="InterPro" id="IPR011877">
    <property type="entry name" value="Ribokinase"/>
</dbReference>
<evidence type="ECO:0000256" key="2">
    <source>
        <dbReference type="ARBA" id="ARBA00022723"/>
    </source>
</evidence>
<keyword evidence="7 9" id="KW-0630">Potassium</keyword>
<reference evidence="12" key="1">
    <citation type="journal article" date="2019" name="Int. J. Syst. Evol. Microbiol.">
        <title>The Global Catalogue of Microorganisms (GCM) 10K type strain sequencing project: providing services to taxonomists for standard genome sequencing and annotation.</title>
        <authorList>
            <consortium name="The Broad Institute Genomics Platform"/>
            <consortium name="The Broad Institute Genome Sequencing Center for Infectious Disease"/>
            <person name="Wu L."/>
            <person name="Ma J."/>
        </authorList>
    </citation>
    <scope>NUCLEOTIDE SEQUENCE [LARGE SCALE GENOMIC DNA]</scope>
    <source>
        <strain evidence="12">JCM 16545</strain>
    </source>
</reference>
<dbReference type="SUPFAM" id="SSF53613">
    <property type="entry name" value="Ribokinase-like"/>
    <property type="match status" value="1"/>
</dbReference>
<evidence type="ECO:0000256" key="6">
    <source>
        <dbReference type="ARBA" id="ARBA00022842"/>
    </source>
</evidence>
<dbReference type="EMBL" id="JBHUHV010000064">
    <property type="protein sequence ID" value="MFD2069517.1"/>
    <property type="molecule type" value="Genomic_DNA"/>
</dbReference>
<comment type="catalytic activity">
    <reaction evidence="9">
        <text>D-ribose + ATP = D-ribose 5-phosphate + ADP + H(+)</text>
        <dbReference type="Rhea" id="RHEA:13697"/>
        <dbReference type="ChEBI" id="CHEBI:15378"/>
        <dbReference type="ChEBI" id="CHEBI:30616"/>
        <dbReference type="ChEBI" id="CHEBI:47013"/>
        <dbReference type="ChEBI" id="CHEBI:78346"/>
        <dbReference type="ChEBI" id="CHEBI:456216"/>
        <dbReference type="EC" id="2.7.1.15"/>
    </reaction>
</comment>
<sequence length="319" mass="34312">MNSKGILLSLGSVNKDIQVRADRWPEPDETLMAKDLLTISGGKAANRAYIASKLGAPSILLARLGDDNEAEEALGPLREIGVNLDHTKRLQNQRTGLAMITVRPDGKKTIIAAGNANSNWEAGSADEVERVILEAPSNSVLTLDLEIPASVVKKALEAARKRDFWVVFDPSPTSQVKEEYYELADFMTPDLTEAERLVGFNIETKEDGFNACEAILKKGARHALLKMGDKGYIMITDGKSTHLPAPDVQVTDTTGAGDAFAGAFGFALWDGQTPADAMRFAAVASSLAVETYGSQPAYPDRNAIENKLAEISTFESGAK</sequence>
<dbReference type="InterPro" id="IPR029056">
    <property type="entry name" value="Ribokinase-like"/>
</dbReference>
<feature type="binding site" evidence="9">
    <location>
        <position position="254"/>
    </location>
    <ligand>
        <name>K(+)</name>
        <dbReference type="ChEBI" id="CHEBI:29103"/>
    </ligand>
</feature>
<evidence type="ECO:0000256" key="7">
    <source>
        <dbReference type="ARBA" id="ARBA00022958"/>
    </source>
</evidence>
<dbReference type="Gene3D" id="3.40.1190.20">
    <property type="match status" value="1"/>
</dbReference>
<comment type="subcellular location">
    <subcellularLocation>
        <location evidence="9">Cytoplasm</location>
    </subcellularLocation>
</comment>
<keyword evidence="4 9" id="KW-0418">Kinase</keyword>
<dbReference type="Pfam" id="PF00294">
    <property type="entry name" value="PfkB"/>
    <property type="match status" value="1"/>
</dbReference>
<feature type="binding site" evidence="9">
    <location>
        <position position="293"/>
    </location>
    <ligand>
        <name>K(+)</name>
        <dbReference type="ChEBI" id="CHEBI:29103"/>
    </ligand>
</feature>
<feature type="domain" description="Carbohydrate kinase PfkB" evidence="10">
    <location>
        <begin position="8"/>
        <end position="300"/>
    </location>
</feature>
<accession>A0ABW4X4E1</accession>
<keyword evidence="2 9" id="KW-0479">Metal-binding</keyword>
<evidence type="ECO:0000256" key="1">
    <source>
        <dbReference type="ARBA" id="ARBA00022679"/>
    </source>
</evidence>
<evidence type="ECO:0000259" key="10">
    <source>
        <dbReference type="Pfam" id="PF00294"/>
    </source>
</evidence>
<proteinExistence type="inferred from homology"/>
<comment type="activity regulation">
    <text evidence="9">Activated by a monovalent cation that binds near, but not in, the active site. The most likely occupant of the site in vivo is potassium. Ion binding induces a conformational change that may alter substrate affinity.</text>
</comment>